<feature type="compositionally biased region" description="Gly residues" evidence="1">
    <location>
        <begin position="362"/>
        <end position="377"/>
    </location>
</feature>
<evidence type="ECO:0000256" key="1">
    <source>
        <dbReference type="SAM" id="MobiDB-lite"/>
    </source>
</evidence>
<feature type="compositionally biased region" description="Low complexity" evidence="1">
    <location>
        <begin position="717"/>
        <end position="735"/>
    </location>
</feature>
<dbReference type="InterPro" id="IPR022075">
    <property type="entry name" value="Symplekin_C"/>
</dbReference>
<dbReference type="InterPro" id="IPR021850">
    <property type="entry name" value="Symplekin/Pta1"/>
</dbReference>
<comment type="caution">
    <text evidence="3">The sequence shown here is derived from an EMBL/GenBank/DDBJ whole genome shotgun (WGS) entry which is preliminary data.</text>
</comment>
<organism evidence="3 4">
    <name type="scientific">Leptomonas seymouri</name>
    <dbReference type="NCBI Taxonomy" id="5684"/>
    <lineage>
        <taxon>Eukaryota</taxon>
        <taxon>Discoba</taxon>
        <taxon>Euglenozoa</taxon>
        <taxon>Kinetoplastea</taxon>
        <taxon>Metakinetoplastina</taxon>
        <taxon>Trypanosomatida</taxon>
        <taxon>Trypanosomatidae</taxon>
        <taxon>Leishmaniinae</taxon>
        <taxon>Leptomonas</taxon>
    </lineage>
</organism>
<feature type="region of interest" description="Disordered" evidence="1">
    <location>
        <begin position="715"/>
        <end position="735"/>
    </location>
</feature>
<dbReference type="OMA" id="RTCAVNI"/>
<sequence length="1537" mass="166513">MEALLAHIEEADNVESLHLACFHELRDMDDVRRAIELLLDGYNSRSGTEREALQKQCVLRSLAELLETVQAHHERSSSSTSCVTPAHATVWQSHLHYHEQKPLTLEADTEWALTADDHLLLSMFLNETATTTDPRAFHYWSRTAVTLFPLATALAYPMPHHQRDGSSGMDPRAPVDDEEAETTRASLESELHSLREIIAKRFTTSVDSVRRVTCYEDARRCYQKGLWALVGCLAHPTAGARVAVELEAALDGLLQPLQRALQEQLSAYGGKADGVGAGRGGGKTASALFLTSLLQDVEGVLWAIPHVLQCGPSGEDNSTSLAQLCARVATFMMEALLRFAQQYIAHRQQRQMESMEEDGADRLGGSGGGGGVSGGGATGGKSHDMFRVYHVQRSVQRVLSVALLLRQTPSSQRKKTAAEVPLVSDAAFSGLQAAVSAFGGVIQVTDPFVLCAPENVVDDECGATTDATTALLGSGRSAGGLWRESAEDGGLLRHCHTVLAPPNHLATGLSGAEGGSGGAVTGGGGAEGDFDFFNDEAATLLGRREAYLKASLGPVTASALVDMVMLTVSKMDFLSEDAIQELHRRGLEEMQLVAAYQAQREEVEKLRHMERQGVEAIAPGKLIEHVKDSVALQTRGMQILRRVSARARLERAAFSSVLSSYAHVRGEAEARIRQTQGLIARCLVQLPPSLADSAMDELFLSLRKELGKARMQKEMADAAAANGRDGAGNTSNSGAAASSPSAGLTLLFQDHSYYQLTLQVLFMFYATQAPIEDRSGILNSALMLGGANPDEDAVEDGAIGGAVGGEVLHTEAGLSIEVDSPIAFLYDDDVRRASHDVGHKRSRDESENPGVDDDGAAGSAYSSEHVFGFLNDTVSSPSTYSHVLCRVLELVLAARLNSILVDVLLQAPVLTRHVWHHIYKDFCLSADRTRCVIGMGLVRALAVLRPVYRTCAVNILLQLSLSTHAYARRLAITAIDALLSATSPQGAQLLDKTAEMQIVRYAKKQLFAIPAYQRSASSSKLKRAAEEGEDVEASAGAAAATAAAAAGNDEAAAKDRTRMSTVLDRHLGLFLMLCARQPRDLFPALLEVFQQCVDRENIMMMQLLPDNVDVRRMTQDLFKADAATFVSAVMPLLRKRCKEARPLVQAMMWAVRAQLGTMAREVTAAAAASATASDGIDPSRQASAAASIDELRSISAAVVGHAKAMYELSGIPLGDSSTSHSLPDIRYVAPFLSFISAKELKQTYLKSFLLFVQVQLQFQRRYHGAFHRLPARERTYVLEATELRAFQIQVLREVFVKCPVPFQDGVARGLTLVNFFVFLHRAPQESQSRSTNVMLPSNLHGGALPLGQGGLGGDAAATGGVLDNLQDSTESDLKAQKRKVDELPPISVGTTKEVVSLCLELTRSFDNTTSEKLYGPAEVQKALQLLMHPPPVPSQLMATVLEAAELFMRSRNIDFIKFVVQTVLTPLERASVWDTDPKLWKGAILFTECYYRECSNFLVNLPDPVLTSALREHPALCELFKKEHGNNASFGHILGNL</sequence>
<evidence type="ECO:0000259" key="2">
    <source>
        <dbReference type="Pfam" id="PF12295"/>
    </source>
</evidence>
<feature type="region of interest" description="Disordered" evidence="1">
    <location>
        <begin position="350"/>
        <end position="377"/>
    </location>
</feature>
<dbReference type="PANTHER" id="PTHR15245">
    <property type="entry name" value="SYMPLEKIN-RELATED"/>
    <property type="match status" value="1"/>
</dbReference>
<feature type="region of interest" description="Disordered" evidence="1">
    <location>
        <begin position="159"/>
        <end position="180"/>
    </location>
</feature>
<evidence type="ECO:0000313" key="4">
    <source>
        <dbReference type="Proteomes" id="UP000038009"/>
    </source>
</evidence>
<dbReference type="Pfam" id="PF12295">
    <property type="entry name" value="Symplekin_C"/>
    <property type="match status" value="1"/>
</dbReference>
<evidence type="ECO:0000313" key="3">
    <source>
        <dbReference type="EMBL" id="KPI88061.1"/>
    </source>
</evidence>
<feature type="region of interest" description="Disordered" evidence="1">
    <location>
        <begin position="836"/>
        <end position="855"/>
    </location>
</feature>
<dbReference type="VEuPathDB" id="TriTrypDB:Lsey_0063_0090"/>
<dbReference type="EMBL" id="LJSK01000063">
    <property type="protein sequence ID" value="KPI88061.1"/>
    <property type="molecule type" value="Genomic_DNA"/>
</dbReference>
<reference evidence="3 4" key="1">
    <citation type="journal article" date="2015" name="PLoS Pathog.">
        <title>Leptomonas seymouri: Adaptations to the Dixenous Life Cycle Analyzed by Genome Sequencing, Transcriptome Profiling and Co-infection with Leishmania donovani.</title>
        <authorList>
            <person name="Kraeva N."/>
            <person name="Butenko A."/>
            <person name="Hlavacova J."/>
            <person name="Kostygov A."/>
            <person name="Myskova J."/>
            <person name="Grybchuk D."/>
            <person name="Lestinova T."/>
            <person name="Votypka J."/>
            <person name="Volf P."/>
            <person name="Opperdoes F."/>
            <person name="Flegontov P."/>
            <person name="Lukes J."/>
            <person name="Yurchenko V."/>
        </authorList>
    </citation>
    <scope>NUCLEOTIDE SEQUENCE [LARGE SCALE GENOMIC DNA]</scope>
    <source>
        <strain evidence="3 4">ATCC 30220</strain>
    </source>
</reference>
<feature type="domain" description="Symplekin C-terminal" evidence="2">
    <location>
        <begin position="1389"/>
        <end position="1511"/>
    </location>
</feature>
<dbReference type="GO" id="GO:0005847">
    <property type="term" value="C:mRNA cleavage and polyadenylation specificity factor complex"/>
    <property type="evidence" value="ECO:0007669"/>
    <property type="project" value="TreeGrafter"/>
</dbReference>
<dbReference type="OrthoDB" id="272013at2759"/>
<gene>
    <name evidence="3" type="ORF">ABL78_2837</name>
</gene>
<protein>
    <recommendedName>
        <fullName evidence="2">Symplekin C-terminal domain-containing protein</fullName>
    </recommendedName>
</protein>
<name>A0A0N1I0C7_LEPSE</name>
<accession>A0A0N1I0C7</accession>
<feature type="compositionally biased region" description="Basic and acidic residues" evidence="1">
    <location>
        <begin position="836"/>
        <end position="846"/>
    </location>
</feature>
<proteinExistence type="predicted"/>
<dbReference type="Proteomes" id="UP000038009">
    <property type="component" value="Unassembled WGS sequence"/>
</dbReference>
<keyword evidence="4" id="KW-1185">Reference proteome</keyword>
<dbReference type="PANTHER" id="PTHR15245:SF20">
    <property type="entry name" value="SYMPLEKIN"/>
    <property type="match status" value="1"/>
</dbReference>